<dbReference type="OrthoDB" id="713410at2"/>
<dbReference type="Proteomes" id="UP000286246">
    <property type="component" value="Unassembled WGS sequence"/>
</dbReference>
<dbReference type="RefSeq" id="WP_120258759.1">
    <property type="nucleotide sequence ID" value="NZ_CP182813.1"/>
</dbReference>
<evidence type="ECO:0000313" key="3">
    <source>
        <dbReference type="Proteomes" id="UP000286246"/>
    </source>
</evidence>
<keyword evidence="3" id="KW-1185">Reference proteome</keyword>
<protein>
    <submittedName>
        <fullName evidence="2">Uncharacterized protein</fullName>
    </submittedName>
</protein>
<sequence length="75" mass="7924">MAWFSFTGSDPADPADYTLSGSQPSCTGTPQQLCAIQATNDGGHPDLDTNILSEMVQALNNQANTTNVKLKVRPA</sequence>
<feature type="region of interest" description="Disordered" evidence="1">
    <location>
        <begin position="1"/>
        <end position="24"/>
    </location>
</feature>
<gene>
    <name evidence="2" type="ORF">DFQ12_2057</name>
</gene>
<evidence type="ECO:0000256" key="1">
    <source>
        <dbReference type="SAM" id="MobiDB-lite"/>
    </source>
</evidence>
<proteinExistence type="predicted"/>
<dbReference type="AlphaFoldDB" id="A0A420BKE8"/>
<evidence type="ECO:0000313" key="2">
    <source>
        <dbReference type="EMBL" id="RKE57179.1"/>
    </source>
</evidence>
<organism evidence="2 3">
    <name type="scientific">Sphingobacterium detergens</name>
    <dbReference type="NCBI Taxonomy" id="1145106"/>
    <lineage>
        <taxon>Bacteria</taxon>
        <taxon>Pseudomonadati</taxon>
        <taxon>Bacteroidota</taxon>
        <taxon>Sphingobacteriia</taxon>
        <taxon>Sphingobacteriales</taxon>
        <taxon>Sphingobacteriaceae</taxon>
        <taxon>Sphingobacterium</taxon>
    </lineage>
</organism>
<comment type="caution">
    <text evidence="2">The sequence shown here is derived from an EMBL/GenBank/DDBJ whole genome shotgun (WGS) entry which is preliminary data.</text>
</comment>
<accession>A0A420BKE8</accession>
<dbReference type="EMBL" id="RAPY01000001">
    <property type="protein sequence ID" value="RKE57179.1"/>
    <property type="molecule type" value="Genomic_DNA"/>
</dbReference>
<name>A0A420BKE8_SPHD1</name>
<reference evidence="2 3" key="1">
    <citation type="submission" date="2018-09" db="EMBL/GenBank/DDBJ databases">
        <title>Genomic Encyclopedia of Type Strains, Phase III (KMG-III): the genomes of soil and plant-associated and newly described type strains.</title>
        <authorList>
            <person name="Whitman W."/>
        </authorList>
    </citation>
    <scope>NUCLEOTIDE SEQUENCE [LARGE SCALE GENOMIC DNA]</scope>
    <source>
        <strain evidence="2 3">CECT 7938</strain>
    </source>
</reference>